<evidence type="ECO:0000313" key="22">
    <source>
        <dbReference type="Proteomes" id="UP000614601"/>
    </source>
</evidence>
<dbReference type="GO" id="GO:0022848">
    <property type="term" value="F:acetylcholine-gated monoatomic cation-selective channel activity"/>
    <property type="evidence" value="ECO:0007669"/>
    <property type="project" value="InterPro"/>
</dbReference>
<comment type="subcellular location">
    <subcellularLocation>
        <location evidence="15">Postsynaptic cell membrane</location>
        <topology evidence="15">Multi-pass membrane protein</topology>
    </subcellularLocation>
</comment>
<dbReference type="EMBL" id="CAJFCW020000006">
    <property type="protein sequence ID" value="CAG9126286.1"/>
    <property type="molecule type" value="Genomic_DNA"/>
</dbReference>
<evidence type="ECO:0000256" key="16">
    <source>
        <dbReference type="ARBA" id="ARBA00061606"/>
    </source>
</evidence>
<evidence type="ECO:0000256" key="6">
    <source>
        <dbReference type="ARBA" id="ARBA00023018"/>
    </source>
</evidence>
<dbReference type="PANTHER" id="PTHR18945">
    <property type="entry name" value="NEUROTRANSMITTER GATED ION CHANNEL"/>
    <property type="match status" value="1"/>
</dbReference>
<feature type="domain" description="Neurotransmitter-gated ion-channel ligand-binding" evidence="19">
    <location>
        <begin position="114"/>
        <end position="323"/>
    </location>
</feature>
<comment type="caution">
    <text evidence="21">The sequence shown here is derived from an EMBL/GenBank/DDBJ whole genome shotgun (WGS) entry which is preliminary data.</text>
</comment>
<feature type="chain" id="PRO_5036509623" description="Ligand-gated ion channel 4" evidence="18">
    <location>
        <begin position="18"/>
        <end position="622"/>
    </location>
</feature>
<keyword evidence="1 18" id="KW-0813">Transport</keyword>
<evidence type="ECO:0000256" key="15">
    <source>
        <dbReference type="ARBA" id="ARBA00034104"/>
    </source>
</evidence>
<keyword evidence="10" id="KW-0675">Receptor</keyword>
<keyword evidence="14 18" id="KW-0407">Ion channel</keyword>
<evidence type="ECO:0000256" key="5">
    <source>
        <dbReference type="ARBA" id="ARBA00022989"/>
    </source>
</evidence>
<dbReference type="FunFam" id="2.70.170.10:FF:000061">
    <property type="entry name" value="Ligand-gated ion channel 4"/>
    <property type="match status" value="1"/>
</dbReference>
<keyword evidence="6" id="KW-0770">Synapse</keyword>
<evidence type="ECO:0000256" key="4">
    <source>
        <dbReference type="ARBA" id="ARBA00022729"/>
    </source>
</evidence>
<keyword evidence="5 18" id="KW-1133">Transmembrane helix</keyword>
<dbReference type="CDD" id="cd19051">
    <property type="entry name" value="LGIC_TM_cation"/>
    <property type="match status" value="1"/>
</dbReference>
<dbReference type="InterPro" id="IPR002394">
    <property type="entry name" value="Nicotinic_acetylcholine_rcpt"/>
</dbReference>
<evidence type="ECO:0000256" key="2">
    <source>
        <dbReference type="ARBA" id="ARBA00022475"/>
    </source>
</evidence>
<dbReference type="InterPro" id="IPR006202">
    <property type="entry name" value="Neur_chan_lig-bd"/>
</dbReference>
<feature type="transmembrane region" description="Helical" evidence="18">
    <location>
        <begin position="324"/>
        <end position="347"/>
    </location>
</feature>
<keyword evidence="13" id="KW-1071">Ligand-gated ion channel</keyword>
<dbReference type="InterPro" id="IPR006201">
    <property type="entry name" value="Neur_channel"/>
</dbReference>
<dbReference type="Pfam" id="PF02932">
    <property type="entry name" value="Neur_chan_memb"/>
    <property type="match status" value="1"/>
</dbReference>
<evidence type="ECO:0000256" key="10">
    <source>
        <dbReference type="ARBA" id="ARBA00023170"/>
    </source>
</evidence>
<sequence length="622" mass="72230">MTYWMIFLLFRLPTIYPKQNNDNLDKVINWKESYQKKENNEASLNFLDSILSLKDVNVQLGAVVARDNKSVTTLPVYGNNKMWPSAAINRPGDVTLRQIQSALRLKSEAVNTEELLYKTLLDPKYYEKNVRPTPSHRLPTNITFGFLLNQIVEMDERNQKLTTRCWLNVNWLDKRLSWNSTLWDGIKQIYIPYYKVWKPDITLVNNAVREYFSSIMSTDVMVTHEGNVTWLFSALFKSNCAIKVRYYPFDEQECDLKFASWSHDMSEIDVGITTDKGDLSSYMNNSEFDLVDMKAIRTVTRFPTDQEALWPMIVIRIRMNRRPLFYVFNHILPCVLISSMALLGFFMPPETGEKINMLTTVLITVCTVSESITESIPPSSEAVPLIGMYYVASLFIVCLATTVNVVTLNVHRYGKSNQGRRVPYWLEKIVLGYMASMLFMTIHEPDSITLLKTSQSRLSTLRRSSLMRDLKKSKNLEYRKARSREDLCECISSNLAAMRMSQYVEMEIPKDKAASHKAGETAFLGRVVKDQLIPRIAATSKPAPMIAEFEERFKRILKRIYRSLQQHEIREEILDDRKRIMWQWQALASVMDRLLLVLFLCATLLTIFTFMFMPLESRFLSL</sequence>
<dbReference type="InterPro" id="IPR006029">
    <property type="entry name" value="Neurotrans-gated_channel_TM"/>
</dbReference>
<evidence type="ECO:0000256" key="18">
    <source>
        <dbReference type="RuleBase" id="RU000687"/>
    </source>
</evidence>
<feature type="signal peptide" evidence="18">
    <location>
        <begin position="1"/>
        <end position="17"/>
    </location>
</feature>
<dbReference type="InterPro" id="IPR038050">
    <property type="entry name" value="Neuro_actylchol_rec"/>
</dbReference>
<keyword evidence="7 18" id="KW-0406">Ion transport</keyword>
<dbReference type="Proteomes" id="UP000783686">
    <property type="component" value="Unassembled WGS sequence"/>
</dbReference>
<feature type="transmembrane region" description="Helical" evidence="18">
    <location>
        <begin position="594"/>
        <end position="615"/>
    </location>
</feature>
<keyword evidence="11" id="KW-0325">Glycoprotein</keyword>
<keyword evidence="4 18" id="KW-0732">Signal</keyword>
<keyword evidence="3 18" id="KW-0812">Transmembrane</keyword>
<dbReference type="InterPro" id="IPR036719">
    <property type="entry name" value="Neuro-gated_channel_TM_sf"/>
</dbReference>
<dbReference type="PROSITE" id="PS00236">
    <property type="entry name" value="NEUROTR_ION_CHANNEL"/>
    <property type="match status" value="1"/>
</dbReference>
<dbReference type="GO" id="GO:0045211">
    <property type="term" value="C:postsynaptic membrane"/>
    <property type="evidence" value="ECO:0007669"/>
    <property type="project" value="UniProtKB-SubCell"/>
</dbReference>
<keyword evidence="2" id="KW-1003">Cell membrane</keyword>
<evidence type="ECO:0000256" key="11">
    <source>
        <dbReference type="ARBA" id="ARBA00023180"/>
    </source>
</evidence>
<dbReference type="AlphaFoldDB" id="A0A811LPE5"/>
<keyword evidence="12" id="KW-0628">Postsynaptic cell membrane</keyword>
<name>A0A811LPE5_9BILA</name>
<protein>
    <recommendedName>
        <fullName evidence="17">Ligand-gated ion channel 4</fullName>
    </recommendedName>
</protein>
<dbReference type="FunFam" id="1.20.58.390:FF:000043">
    <property type="entry name" value="AcetylCholine Receptor"/>
    <property type="match status" value="1"/>
</dbReference>
<evidence type="ECO:0000256" key="1">
    <source>
        <dbReference type="ARBA" id="ARBA00022448"/>
    </source>
</evidence>
<dbReference type="Gene3D" id="2.70.170.10">
    <property type="entry name" value="Neurotransmitter-gated ion-channel ligand-binding domain"/>
    <property type="match status" value="1"/>
</dbReference>
<dbReference type="Pfam" id="PF02931">
    <property type="entry name" value="Neur_chan_LBD"/>
    <property type="match status" value="1"/>
</dbReference>
<organism evidence="21 22">
    <name type="scientific">Bursaphelenchus okinawaensis</name>
    <dbReference type="NCBI Taxonomy" id="465554"/>
    <lineage>
        <taxon>Eukaryota</taxon>
        <taxon>Metazoa</taxon>
        <taxon>Ecdysozoa</taxon>
        <taxon>Nematoda</taxon>
        <taxon>Chromadorea</taxon>
        <taxon>Rhabditida</taxon>
        <taxon>Tylenchina</taxon>
        <taxon>Tylenchomorpha</taxon>
        <taxon>Aphelenchoidea</taxon>
        <taxon>Aphelenchoididae</taxon>
        <taxon>Bursaphelenchus</taxon>
    </lineage>
</organism>
<evidence type="ECO:0000259" key="20">
    <source>
        <dbReference type="Pfam" id="PF02932"/>
    </source>
</evidence>
<dbReference type="Gene3D" id="1.20.58.390">
    <property type="entry name" value="Neurotransmitter-gated ion-channel transmembrane domain"/>
    <property type="match status" value="1"/>
</dbReference>
<keyword evidence="9" id="KW-1015">Disulfide bond</keyword>
<evidence type="ECO:0000256" key="9">
    <source>
        <dbReference type="ARBA" id="ARBA00023157"/>
    </source>
</evidence>
<evidence type="ECO:0000256" key="8">
    <source>
        <dbReference type="ARBA" id="ARBA00023136"/>
    </source>
</evidence>
<evidence type="ECO:0000259" key="19">
    <source>
        <dbReference type="Pfam" id="PF02931"/>
    </source>
</evidence>
<evidence type="ECO:0000256" key="3">
    <source>
        <dbReference type="ARBA" id="ARBA00022692"/>
    </source>
</evidence>
<gene>
    <name evidence="21" type="ORF">BOKJ2_LOCUS13357</name>
</gene>
<proteinExistence type="inferred from homology"/>
<dbReference type="InterPro" id="IPR018000">
    <property type="entry name" value="Neurotransmitter_ion_chnl_CS"/>
</dbReference>
<dbReference type="PRINTS" id="PR00252">
    <property type="entry name" value="NRIONCHANNEL"/>
</dbReference>
<keyword evidence="22" id="KW-1185">Reference proteome</keyword>
<feature type="transmembrane region" description="Helical" evidence="18">
    <location>
        <begin position="387"/>
        <end position="410"/>
    </location>
</feature>
<evidence type="ECO:0000313" key="21">
    <source>
        <dbReference type="EMBL" id="CAD5229298.1"/>
    </source>
</evidence>
<evidence type="ECO:0000256" key="12">
    <source>
        <dbReference type="ARBA" id="ARBA00023257"/>
    </source>
</evidence>
<dbReference type="SUPFAM" id="SSF63712">
    <property type="entry name" value="Nicotinic receptor ligand binding domain-like"/>
    <property type="match status" value="1"/>
</dbReference>
<dbReference type="InterPro" id="IPR036734">
    <property type="entry name" value="Neur_chan_lig-bd_sf"/>
</dbReference>
<dbReference type="CDD" id="cd18997">
    <property type="entry name" value="LGIC_ECD_nAChR"/>
    <property type="match status" value="1"/>
</dbReference>
<dbReference type="OrthoDB" id="5975154at2759"/>
<comment type="similarity">
    <text evidence="16 18">Belongs to the ligand-gated ion channel (TC 1.A.9) family.</text>
</comment>
<comment type="caution">
    <text evidence="18">Lacks conserved residue(s) required for the propagation of feature annotation.</text>
</comment>
<dbReference type="EMBL" id="CAJFDH010000006">
    <property type="protein sequence ID" value="CAD5229298.1"/>
    <property type="molecule type" value="Genomic_DNA"/>
</dbReference>
<keyword evidence="8 18" id="KW-0472">Membrane</keyword>
<dbReference type="Proteomes" id="UP000614601">
    <property type="component" value="Unassembled WGS sequence"/>
</dbReference>
<accession>A0A811LPE5</accession>
<evidence type="ECO:0000256" key="7">
    <source>
        <dbReference type="ARBA" id="ARBA00023065"/>
    </source>
</evidence>
<evidence type="ECO:0000256" key="13">
    <source>
        <dbReference type="ARBA" id="ARBA00023286"/>
    </source>
</evidence>
<evidence type="ECO:0000256" key="17">
    <source>
        <dbReference type="ARBA" id="ARBA00070708"/>
    </source>
</evidence>
<feature type="domain" description="Neurotransmitter-gated ion-channel transmembrane" evidence="20">
    <location>
        <begin position="331"/>
        <end position="605"/>
    </location>
</feature>
<dbReference type="SUPFAM" id="SSF90112">
    <property type="entry name" value="Neurotransmitter-gated ion-channel transmembrane pore"/>
    <property type="match status" value="1"/>
</dbReference>
<reference evidence="21" key="1">
    <citation type="submission" date="2020-09" db="EMBL/GenBank/DDBJ databases">
        <authorList>
            <person name="Kikuchi T."/>
        </authorList>
    </citation>
    <scope>NUCLEOTIDE SEQUENCE</scope>
    <source>
        <strain evidence="21">SH1</strain>
    </source>
</reference>
<dbReference type="PRINTS" id="PR00254">
    <property type="entry name" value="NICOTINICR"/>
</dbReference>
<dbReference type="GO" id="GO:0004888">
    <property type="term" value="F:transmembrane signaling receptor activity"/>
    <property type="evidence" value="ECO:0007669"/>
    <property type="project" value="InterPro"/>
</dbReference>
<evidence type="ECO:0000256" key="14">
    <source>
        <dbReference type="ARBA" id="ARBA00023303"/>
    </source>
</evidence>